<evidence type="ECO:0000256" key="4">
    <source>
        <dbReference type="ARBA" id="ARBA00022692"/>
    </source>
</evidence>
<evidence type="ECO:0000256" key="1">
    <source>
        <dbReference type="ARBA" id="ARBA00004651"/>
    </source>
</evidence>
<keyword evidence="4 7" id="KW-0812">Transmembrane</keyword>
<dbReference type="SUPFAM" id="SSF103473">
    <property type="entry name" value="MFS general substrate transporter"/>
    <property type="match status" value="1"/>
</dbReference>
<evidence type="ECO:0000313" key="10">
    <source>
        <dbReference type="Proteomes" id="UP000332515"/>
    </source>
</evidence>
<dbReference type="Pfam" id="PF05977">
    <property type="entry name" value="MFS_3"/>
    <property type="match status" value="1"/>
</dbReference>
<dbReference type="Gene3D" id="1.20.1250.20">
    <property type="entry name" value="MFS general substrate transporter like domains"/>
    <property type="match status" value="1"/>
</dbReference>
<feature type="transmembrane region" description="Helical" evidence="7">
    <location>
        <begin position="290"/>
        <end position="310"/>
    </location>
</feature>
<protein>
    <submittedName>
        <fullName evidence="9">MFS transporter</fullName>
    </submittedName>
</protein>
<evidence type="ECO:0000256" key="3">
    <source>
        <dbReference type="ARBA" id="ARBA00022475"/>
    </source>
</evidence>
<dbReference type="CDD" id="cd06173">
    <property type="entry name" value="MFS_MefA_like"/>
    <property type="match status" value="1"/>
</dbReference>
<evidence type="ECO:0000256" key="6">
    <source>
        <dbReference type="ARBA" id="ARBA00023136"/>
    </source>
</evidence>
<evidence type="ECO:0000313" key="9">
    <source>
        <dbReference type="EMBL" id="MQT11608.1"/>
    </source>
</evidence>
<gene>
    <name evidence="9" type="ORF">F0357_02745</name>
</gene>
<feature type="transmembrane region" description="Helical" evidence="7">
    <location>
        <begin position="370"/>
        <end position="393"/>
    </location>
</feature>
<dbReference type="InterPro" id="IPR036259">
    <property type="entry name" value="MFS_trans_sf"/>
</dbReference>
<dbReference type="PANTHER" id="PTHR23513">
    <property type="entry name" value="INTEGRAL MEMBRANE EFFLUX PROTEIN-RELATED"/>
    <property type="match status" value="1"/>
</dbReference>
<name>A0A6A7XZ86_9HYPH</name>
<accession>A0A6A7XZ86</accession>
<keyword evidence="10" id="KW-1185">Reference proteome</keyword>
<evidence type="ECO:0000256" key="5">
    <source>
        <dbReference type="ARBA" id="ARBA00022989"/>
    </source>
</evidence>
<keyword evidence="5 7" id="KW-1133">Transmembrane helix</keyword>
<dbReference type="InterPro" id="IPR010290">
    <property type="entry name" value="TM_effector"/>
</dbReference>
<evidence type="ECO:0000256" key="7">
    <source>
        <dbReference type="SAM" id="Phobius"/>
    </source>
</evidence>
<dbReference type="RefSeq" id="WP_153478471.1">
    <property type="nucleotide sequence ID" value="NZ_VWNA01000001.1"/>
</dbReference>
<evidence type="ECO:0000259" key="8">
    <source>
        <dbReference type="PROSITE" id="PS50850"/>
    </source>
</evidence>
<feature type="domain" description="Major facilitator superfamily (MFS) profile" evidence="8">
    <location>
        <begin position="206"/>
        <end position="409"/>
    </location>
</feature>
<feature type="transmembrane region" description="Helical" evidence="7">
    <location>
        <begin position="223"/>
        <end position="248"/>
    </location>
</feature>
<feature type="transmembrane region" description="Helical" evidence="7">
    <location>
        <begin position="260"/>
        <end position="278"/>
    </location>
</feature>
<dbReference type="GO" id="GO:0022857">
    <property type="term" value="F:transmembrane transporter activity"/>
    <property type="evidence" value="ECO:0007669"/>
    <property type="project" value="InterPro"/>
</dbReference>
<dbReference type="GO" id="GO:0005886">
    <property type="term" value="C:plasma membrane"/>
    <property type="evidence" value="ECO:0007669"/>
    <property type="project" value="UniProtKB-SubCell"/>
</dbReference>
<dbReference type="EMBL" id="VWNA01000001">
    <property type="protein sequence ID" value="MQT11608.1"/>
    <property type="molecule type" value="Genomic_DNA"/>
</dbReference>
<organism evidence="9 10">
    <name type="scientific">Segnochrobactrum spirostomi</name>
    <dbReference type="NCBI Taxonomy" id="2608987"/>
    <lineage>
        <taxon>Bacteria</taxon>
        <taxon>Pseudomonadati</taxon>
        <taxon>Pseudomonadota</taxon>
        <taxon>Alphaproteobacteria</taxon>
        <taxon>Hyphomicrobiales</taxon>
        <taxon>Segnochrobactraceae</taxon>
        <taxon>Segnochrobactrum</taxon>
    </lineage>
</organism>
<keyword evidence="6 7" id="KW-0472">Membrane</keyword>
<feature type="transmembrane region" description="Helical" evidence="7">
    <location>
        <begin position="49"/>
        <end position="70"/>
    </location>
</feature>
<dbReference type="PROSITE" id="PS50850">
    <property type="entry name" value="MFS"/>
    <property type="match status" value="1"/>
</dbReference>
<sequence length="409" mass="42486">MSPSDTALPARLAETSYWSFWSARVLTSASFQIAAVVVGWQLYSLTSSAFDLGLVGLCQFLPMLVLTLPAGHIADRFDRRTVVRLCQWVEGATMACLCIASATGAISPPLIFTAAAILGACRTIELPAMAALLPGVVGTPLLPRAVALSASAMETATILGPALGGVLYLAGPKIAYGIVAVLYAAASLCIWSIKLAAPHVARREPVSLDNLLSGFRFIRAKPIILGAISLDMVAVLLGGATALLPIYARDILHTSSLGLGALRAAPAVGALLTSLLLARRPLSKRVGVTMFTAVAVFGAGTVLFGLSTSFPLSLVALTLMGAADVVSVVIRSTLVQLETPDAMRGRVSAVNFLFVGTSNQLGEFESGTTAALFGTVPAVVIGGIGTILVAVLWSRLFPALRKVDSMRDL</sequence>
<dbReference type="Proteomes" id="UP000332515">
    <property type="component" value="Unassembled WGS sequence"/>
</dbReference>
<reference evidence="9 10" key="1">
    <citation type="submission" date="2019-09" db="EMBL/GenBank/DDBJ databases">
        <title>Segnochrobactrum spirostomi gen. nov., sp. nov., isolated from the ciliate Spirostomum cf. yagiui and description of a novel family, Segnochrobactraceae fam. nov. within the order Rhizobiales of the class Alphaproteobacteria.</title>
        <authorList>
            <person name="Akter S."/>
            <person name="Shazib S.U.A."/>
            <person name="Shin M.K."/>
        </authorList>
    </citation>
    <scope>NUCLEOTIDE SEQUENCE [LARGE SCALE GENOMIC DNA]</scope>
    <source>
        <strain evidence="9 10">Sp-1</strain>
    </source>
</reference>
<dbReference type="AlphaFoldDB" id="A0A6A7XZ86"/>
<keyword evidence="2" id="KW-0813">Transport</keyword>
<dbReference type="PANTHER" id="PTHR23513:SF9">
    <property type="entry name" value="ENTEROBACTIN EXPORTER ENTS"/>
    <property type="match status" value="1"/>
</dbReference>
<feature type="transmembrane region" description="Helical" evidence="7">
    <location>
        <begin position="21"/>
        <end position="43"/>
    </location>
</feature>
<comment type="subcellular location">
    <subcellularLocation>
        <location evidence="1">Cell membrane</location>
        <topology evidence="1">Multi-pass membrane protein</topology>
    </subcellularLocation>
</comment>
<keyword evidence="3" id="KW-1003">Cell membrane</keyword>
<proteinExistence type="predicted"/>
<dbReference type="InterPro" id="IPR020846">
    <property type="entry name" value="MFS_dom"/>
</dbReference>
<evidence type="ECO:0000256" key="2">
    <source>
        <dbReference type="ARBA" id="ARBA00022448"/>
    </source>
</evidence>
<comment type="caution">
    <text evidence="9">The sequence shown here is derived from an EMBL/GenBank/DDBJ whole genome shotgun (WGS) entry which is preliminary data.</text>
</comment>
<feature type="transmembrane region" description="Helical" evidence="7">
    <location>
        <begin position="174"/>
        <end position="193"/>
    </location>
</feature>